<sequence length="252" mass="25816">MFRLLAVLAAGMPAVLASVLPGETCGYFGYRMPEPSALAVAVYSAAGWGVDLLPVALALTGLWLPRRFPVLGAALSGLVLLLGGLTFLVPYVNICGTTQGLGFVTGCAAAATAACLLARLDTGPRRIPAAVTAAWTTVLCLALAGSLTEDDRKCFPDLTYEWATWWIRLDSAEMVGLWVAVAALGSVLVSGRGATAAAVALLVPALYTPLATVLSGAAHDCSDLVGWPYVAAAAIGVMAARAARDVTPADRG</sequence>
<name>A0A1I0KMX7_9ACTN</name>
<accession>A0A1I0KMX7</accession>
<reference evidence="2 3" key="1">
    <citation type="submission" date="2016-10" db="EMBL/GenBank/DDBJ databases">
        <authorList>
            <person name="de Groot N.N."/>
        </authorList>
    </citation>
    <scope>NUCLEOTIDE SEQUENCE [LARGE SCALE GENOMIC DNA]</scope>
    <source>
        <strain evidence="2 3">CGMCC 4.5598</strain>
    </source>
</reference>
<protein>
    <submittedName>
        <fullName evidence="2">Uncharacterized protein</fullName>
    </submittedName>
</protein>
<keyword evidence="3" id="KW-1185">Reference proteome</keyword>
<gene>
    <name evidence="2" type="ORF">SAMN05421811_108416</name>
</gene>
<evidence type="ECO:0000256" key="1">
    <source>
        <dbReference type="SAM" id="Phobius"/>
    </source>
</evidence>
<dbReference type="OrthoDB" id="3536279at2"/>
<feature type="transmembrane region" description="Helical" evidence="1">
    <location>
        <begin position="224"/>
        <end position="243"/>
    </location>
</feature>
<keyword evidence="1" id="KW-0812">Transmembrane</keyword>
<keyword evidence="1" id="KW-0472">Membrane</keyword>
<evidence type="ECO:0000313" key="3">
    <source>
        <dbReference type="Proteomes" id="UP000199361"/>
    </source>
</evidence>
<organism evidence="2 3">
    <name type="scientific">Nonomuraea wenchangensis</name>
    <dbReference type="NCBI Taxonomy" id="568860"/>
    <lineage>
        <taxon>Bacteria</taxon>
        <taxon>Bacillati</taxon>
        <taxon>Actinomycetota</taxon>
        <taxon>Actinomycetes</taxon>
        <taxon>Streptosporangiales</taxon>
        <taxon>Streptosporangiaceae</taxon>
        <taxon>Nonomuraea</taxon>
    </lineage>
</organism>
<evidence type="ECO:0000313" key="2">
    <source>
        <dbReference type="EMBL" id="SEU26401.1"/>
    </source>
</evidence>
<feature type="transmembrane region" description="Helical" evidence="1">
    <location>
        <begin position="127"/>
        <end position="145"/>
    </location>
</feature>
<feature type="transmembrane region" description="Helical" evidence="1">
    <location>
        <begin position="165"/>
        <end position="189"/>
    </location>
</feature>
<feature type="transmembrane region" description="Helical" evidence="1">
    <location>
        <begin position="100"/>
        <end position="120"/>
    </location>
</feature>
<dbReference type="EMBL" id="FOHX01000008">
    <property type="protein sequence ID" value="SEU26401.1"/>
    <property type="molecule type" value="Genomic_DNA"/>
</dbReference>
<feature type="transmembrane region" description="Helical" evidence="1">
    <location>
        <begin position="41"/>
        <end position="64"/>
    </location>
</feature>
<proteinExistence type="predicted"/>
<dbReference type="STRING" id="568860.SAMN05421811_108416"/>
<keyword evidence="1" id="KW-1133">Transmembrane helix</keyword>
<dbReference type="AlphaFoldDB" id="A0A1I0KMX7"/>
<feature type="transmembrane region" description="Helical" evidence="1">
    <location>
        <begin position="196"/>
        <end position="218"/>
    </location>
</feature>
<dbReference type="Proteomes" id="UP000199361">
    <property type="component" value="Unassembled WGS sequence"/>
</dbReference>
<feature type="transmembrane region" description="Helical" evidence="1">
    <location>
        <begin position="71"/>
        <end position="94"/>
    </location>
</feature>
<dbReference type="RefSeq" id="WP_091086251.1">
    <property type="nucleotide sequence ID" value="NZ_FOHX01000008.1"/>
</dbReference>